<evidence type="ECO:0000313" key="2">
    <source>
        <dbReference type="EMBL" id="MDH2336001.1"/>
    </source>
</evidence>
<sequence>MKDLNLELMEEQEDDNGCRGVSRSGKPNGRKSTLGGNCLSTRTPLNKKNDSSK</sequence>
<dbReference type="EMBL" id="JARVUX010000002">
    <property type="protein sequence ID" value="MDH2336001.1"/>
    <property type="molecule type" value="Genomic_DNA"/>
</dbReference>
<feature type="region of interest" description="Disordered" evidence="1">
    <location>
        <begin position="1"/>
        <end position="53"/>
    </location>
</feature>
<accession>A0AAP4A7I4</accession>
<proteinExistence type="predicted"/>
<feature type="compositionally biased region" description="Polar residues" evidence="1">
    <location>
        <begin position="30"/>
        <end position="46"/>
    </location>
</feature>
<name>A0AAP4A7I4_CLOPF</name>
<gene>
    <name evidence="2" type="ORF">QDQ28_07330</name>
</gene>
<comment type="caution">
    <text evidence="2">The sequence shown here is derived from an EMBL/GenBank/DDBJ whole genome shotgun (WGS) entry which is preliminary data.</text>
</comment>
<protein>
    <submittedName>
        <fullName evidence="2">Uncharacterized protein</fullName>
    </submittedName>
</protein>
<dbReference type="AlphaFoldDB" id="A0AAP4A7I4"/>
<evidence type="ECO:0000313" key="3">
    <source>
        <dbReference type="Proteomes" id="UP001222958"/>
    </source>
</evidence>
<organism evidence="2 3">
    <name type="scientific">Clostridium perfringens</name>
    <dbReference type="NCBI Taxonomy" id="1502"/>
    <lineage>
        <taxon>Bacteria</taxon>
        <taxon>Bacillati</taxon>
        <taxon>Bacillota</taxon>
        <taxon>Clostridia</taxon>
        <taxon>Eubacteriales</taxon>
        <taxon>Clostridiaceae</taxon>
        <taxon>Clostridium</taxon>
    </lineage>
</organism>
<dbReference type="RefSeq" id="WP_255993366.1">
    <property type="nucleotide sequence ID" value="NZ_JAJCSF010000007.1"/>
</dbReference>
<dbReference type="Proteomes" id="UP001222958">
    <property type="component" value="Unassembled WGS sequence"/>
</dbReference>
<evidence type="ECO:0000256" key="1">
    <source>
        <dbReference type="SAM" id="MobiDB-lite"/>
    </source>
</evidence>
<reference evidence="2" key="1">
    <citation type="submission" date="2023-04" db="EMBL/GenBank/DDBJ databases">
        <title>Epidemiological investigation of Clostridium perfringens isolated from cattle.</title>
        <authorList>
            <person name="Tian R."/>
        </authorList>
    </citation>
    <scope>NUCLEOTIDE SEQUENCE</scope>
    <source>
        <strain evidence="2">ZWCP172</strain>
    </source>
</reference>